<comment type="catalytic activity">
    <reaction evidence="13">
        <text>L-cysteinyl-[SoxY protein] + thiosulfate + 2 Fe(III)-[cytochrome c] = S-sulfosulfanyl-L-cysteinyl-[SoxY protein] + 2 Fe(II)-[cytochrome c] + 2 H(+)</text>
        <dbReference type="Rhea" id="RHEA:56720"/>
        <dbReference type="Rhea" id="RHEA-COMP:10350"/>
        <dbReference type="Rhea" id="RHEA-COMP:14328"/>
        <dbReference type="Rhea" id="RHEA-COMP:14399"/>
        <dbReference type="Rhea" id="RHEA-COMP:14691"/>
        <dbReference type="ChEBI" id="CHEBI:15378"/>
        <dbReference type="ChEBI" id="CHEBI:29033"/>
        <dbReference type="ChEBI" id="CHEBI:29034"/>
        <dbReference type="ChEBI" id="CHEBI:29950"/>
        <dbReference type="ChEBI" id="CHEBI:33542"/>
        <dbReference type="ChEBI" id="CHEBI:139321"/>
        <dbReference type="EC" id="2.8.5.2"/>
    </reaction>
</comment>
<comment type="similarity">
    <text evidence="12">Belongs to the SoxA family.</text>
</comment>
<dbReference type="GO" id="GO:0009055">
    <property type="term" value="F:electron transfer activity"/>
    <property type="evidence" value="ECO:0007669"/>
    <property type="project" value="InterPro"/>
</dbReference>
<keyword evidence="10" id="KW-0249">Electron transport</keyword>
<feature type="binding site" description="covalent" evidence="16">
    <location>
        <position position="123"/>
    </location>
    <ligand>
        <name>heme c</name>
        <dbReference type="ChEBI" id="CHEBI:61717"/>
        <label>1</label>
    </ligand>
</feature>
<evidence type="ECO:0000256" key="5">
    <source>
        <dbReference type="ARBA" id="ARBA00022617"/>
    </source>
</evidence>
<keyword evidence="11 17" id="KW-0408">Iron</keyword>
<evidence type="ECO:0000256" key="18">
    <source>
        <dbReference type="SAM" id="SignalP"/>
    </source>
</evidence>
<evidence type="ECO:0000259" key="19">
    <source>
        <dbReference type="Pfam" id="PF21342"/>
    </source>
</evidence>
<evidence type="ECO:0000256" key="2">
    <source>
        <dbReference type="ARBA" id="ARBA00012408"/>
    </source>
</evidence>
<gene>
    <name evidence="20" type="primary">soxA</name>
    <name evidence="21" type="ORF">GBG18_09875</name>
    <name evidence="20" type="ORF">GBG19_07560</name>
</gene>
<evidence type="ECO:0000256" key="15">
    <source>
        <dbReference type="PIRSR" id="PIRSR038455-1"/>
    </source>
</evidence>
<dbReference type="GO" id="GO:0046872">
    <property type="term" value="F:metal ion binding"/>
    <property type="evidence" value="ECO:0007669"/>
    <property type="project" value="UniProtKB-KW"/>
</dbReference>
<evidence type="ECO:0000256" key="12">
    <source>
        <dbReference type="ARBA" id="ARBA00025746"/>
    </source>
</evidence>
<dbReference type="EMBL" id="WFKJ01000029">
    <property type="protein sequence ID" value="KAB7890055.1"/>
    <property type="molecule type" value="Genomic_DNA"/>
</dbReference>
<keyword evidence="4" id="KW-0813">Transport</keyword>
<evidence type="ECO:0000256" key="6">
    <source>
        <dbReference type="ARBA" id="ARBA00022679"/>
    </source>
</evidence>
<dbReference type="SUPFAM" id="SSF46626">
    <property type="entry name" value="Cytochrome c"/>
    <property type="match status" value="2"/>
</dbReference>
<keyword evidence="7 17" id="KW-0479">Metal-binding</keyword>
<evidence type="ECO:0000256" key="13">
    <source>
        <dbReference type="ARBA" id="ARBA00048077"/>
    </source>
</evidence>
<dbReference type="Proteomes" id="UP000472839">
    <property type="component" value="Unassembled WGS sequence"/>
</dbReference>
<feature type="binding site" evidence="16">
    <location>
        <position position="268"/>
    </location>
    <ligand>
        <name>substrate</name>
    </ligand>
</feature>
<evidence type="ECO:0000256" key="9">
    <source>
        <dbReference type="ARBA" id="ARBA00022764"/>
    </source>
</evidence>
<evidence type="ECO:0000313" key="21">
    <source>
        <dbReference type="EMBL" id="KAB7890055.1"/>
    </source>
</evidence>
<dbReference type="InterPro" id="IPR036909">
    <property type="entry name" value="Cyt_c-like_dom_sf"/>
</dbReference>
<sequence length="311" mass="34953">MLFKIVRATALAALVTSAAVAGDFNQQAEKDREGIVKYFEAKFADPEKSKNTFFPYSTDDELKNNFIKNVKGDEFSKGGYAFSKNGRLSYDEIKEFPPTEEFVEKGEELFNKPFANGKSFKDCFPKTDISGDYPFYDEKRAQLVSLTQAVNECLTSNGEKKWNEKKGKMTHLQAFLAQESADAEKRIDIKIESKAAAEAYERGKEYYFSQRGYLNLSCATCHIQGAGQRVRNESLSQGLGQTTHFPVYRLKWAAGKADNDGLGTLERRMSGCIKDQGQVPPKNTSDTMKELLYFMAYISNGLPVDGPDIRK</sequence>
<keyword evidence="9" id="KW-0574">Periplasm</keyword>
<comment type="subcellular location">
    <subcellularLocation>
        <location evidence="1">Periplasm</location>
    </subcellularLocation>
</comment>
<feature type="binding site" description="axial binding residue" evidence="17">
    <location>
        <position position="222"/>
    </location>
    <ligand>
        <name>heme c</name>
        <dbReference type="ChEBI" id="CHEBI:61717"/>
        <label>2</label>
    </ligand>
    <ligandPart>
        <name>Fe</name>
        <dbReference type="ChEBI" id="CHEBI:18248"/>
    </ligandPart>
</feature>
<dbReference type="Proteomes" id="UP000461010">
    <property type="component" value="Unassembled WGS sequence"/>
</dbReference>
<evidence type="ECO:0000256" key="1">
    <source>
        <dbReference type="ARBA" id="ARBA00004418"/>
    </source>
</evidence>
<dbReference type="NCBIfam" id="TIGR04484">
    <property type="entry name" value="thiosulf_SoxA"/>
    <property type="match status" value="1"/>
</dbReference>
<keyword evidence="5 16" id="KW-0349">Heme</keyword>
<dbReference type="EC" id="2.8.5.2" evidence="2"/>
<evidence type="ECO:0000313" key="22">
    <source>
        <dbReference type="Proteomes" id="UP000461010"/>
    </source>
</evidence>
<feature type="binding site" description="covalent" evidence="16">
    <location>
        <position position="218"/>
    </location>
    <ligand>
        <name>heme c</name>
        <dbReference type="ChEBI" id="CHEBI:61717"/>
        <label>2</label>
    </ligand>
</feature>
<evidence type="ECO:0000256" key="17">
    <source>
        <dbReference type="PIRSR" id="PIRSR038455-3"/>
    </source>
</evidence>
<protein>
    <recommendedName>
        <fullName evidence="3">L-cysteine S-thiosulfotransferase subunit SoxA</fullName>
        <ecNumber evidence="2">2.8.5.2</ecNumber>
    </recommendedName>
</protein>
<dbReference type="Gene3D" id="1.10.760.10">
    <property type="entry name" value="Cytochrome c-like domain"/>
    <property type="match status" value="2"/>
</dbReference>
<dbReference type="GO" id="GO:0070069">
    <property type="term" value="C:cytochrome complex"/>
    <property type="evidence" value="ECO:0007669"/>
    <property type="project" value="InterPro"/>
</dbReference>
<evidence type="ECO:0000313" key="23">
    <source>
        <dbReference type="Proteomes" id="UP000472839"/>
    </source>
</evidence>
<reference evidence="22 23" key="1">
    <citation type="submission" date="2019-10" db="EMBL/GenBank/DDBJ databases">
        <title>Poseidonibacter ostreae sp. nov., isolated from the gut of the Ostrea denselamellosa.</title>
        <authorList>
            <person name="Choi A."/>
        </authorList>
    </citation>
    <scope>NUCLEOTIDE SEQUENCE [LARGE SCALE GENOMIC DNA]</scope>
    <source>
        <strain evidence="20 23">SJOD-M-33</strain>
        <strain evidence="21 22">SJOD-M-5</strain>
    </source>
</reference>
<evidence type="ECO:0000256" key="11">
    <source>
        <dbReference type="ARBA" id="ARBA00023004"/>
    </source>
</evidence>
<dbReference type="EMBL" id="WFKK01000019">
    <property type="protein sequence ID" value="KAB7888888.1"/>
    <property type="molecule type" value="Genomic_DNA"/>
</dbReference>
<dbReference type="PIRSF" id="PIRSF038455">
    <property type="entry name" value="SoxA"/>
    <property type="match status" value="1"/>
</dbReference>
<dbReference type="InterPro" id="IPR025710">
    <property type="entry name" value="SoxA"/>
</dbReference>
<comment type="catalytic activity">
    <reaction evidence="14">
        <text>S-sulfanyl-L-cysteinyl-[SoxY protein] + thiosulfate + 2 Fe(III)-[cytochrome c] = S-(2-sulfodisulfanyl)-L-cysteinyl-[SoxY protein] + 2 Fe(II)-[cytochrome c] + 2 H(+)</text>
        <dbReference type="Rhea" id="RHEA:51224"/>
        <dbReference type="Rhea" id="RHEA-COMP:10350"/>
        <dbReference type="Rhea" id="RHEA-COMP:14399"/>
        <dbReference type="Rhea" id="RHEA-COMP:14689"/>
        <dbReference type="Rhea" id="RHEA-COMP:14690"/>
        <dbReference type="ChEBI" id="CHEBI:15378"/>
        <dbReference type="ChEBI" id="CHEBI:29033"/>
        <dbReference type="ChEBI" id="CHEBI:29034"/>
        <dbReference type="ChEBI" id="CHEBI:33542"/>
        <dbReference type="ChEBI" id="CHEBI:61963"/>
        <dbReference type="ChEBI" id="CHEBI:140664"/>
        <dbReference type="EC" id="2.8.5.2"/>
    </reaction>
</comment>
<evidence type="ECO:0000256" key="8">
    <source>
        <dbReference type="ARBA" id="ARBA00022729"/>
    </source>
</evidence>
<comment type="caution">
    <text evidence="20">The sequence shown here is derived from an EMBL/GenBank/DDBJ whole genome shotgun (WGS) entry which is preliminary data.</text>
</comment>
<dbReference type="GO" id="GO:0016740">
    <property type="term" value="F:transferase activity"/>
    <property type="evidence" value="ECO:0007669"/>
    <property type="project" value="UniProtKB-KW"/>
</dbReference>
<accession>A0A6L4WSF1</accession>
<evidence type="ECO:0000256" key="10">
    <source>
        <dbReference type="ARBA" id="ARBA00022982"/>
    </source>
</evidence>
<evidence type="ECO:0000313" key="20">
    <source>
        <dbReference type="EMBL" id="KAB7888888.1"/>
    </source>
</evidence>
<dbReference type="GO" id="GO:0016669">
    <property type="term" value="F:oxidoreductase activity, acting on a sulfur group of donors, cytochrome as acceptor"/>
    <property type="evidence" value="ECO:0007669"/>
    <property type="project" value="InterPro"/>
</dbReference>
<keyword evidence="6" id="KW-0808">Transferase</keyword>
<feature type="domain" description="Cytochrome c" evidence="19">
    <location>
        <begin position="105"/>
        <end position="182"/>
    </location>
</feature>
<dbReference type="AlphaFoldDB" id="A0A6L4WSF1"/>
<feature type="chain" id="PRO_5027055398" description="L-cysteine S-thiosulfotransferase subunit SoxA" evidence="18">
    <location>
        <begin position="22"/>
        <end position="311"/>
    </location>
</feature>
<evidence type="ECO:0000256" key="16">
    <source>
        <dbReference type="PIRSR" id="PIRSR038455-2"/>
    </source>
</evidence>
<keyword evidence="8 18" id="KW-0732">Signal</keyword>
<feature type="binding site" description="axial binding residue" evidence="17">
    <location>
        <position position="153"/>
    </location>
    <ligand>
        <name>heme c</name>
        <dbReference type="ChEBI" id="CHEBI:61717"/>
        <label>1</label>
    </ligand>
    <ligandPart>
        <name>Fe</name>
        <dbReference type="ChEBI" id="CHEBI:18248"/>
    </ligandPart>
</feature>
<dbReference type="RefSeq" id="WP_152190678.1">
    <property type="nucleotide sequence ID" value="NZ_WFKI01000012.1"/>
</dbReference>
<dbReference type="GO" id="GO:0020037">
    <property type="term" value="F:heme binding"/>
    <property type="evidence" value="ECO:0007669"/>
    <property type="project" value="InterPro"/>
</dbReference>
<dbReference type="InterPro" id="IPR009056">
    <property type="entry name" value="Cyt_c-like_dom"/>
</dbReference>
<evidence type="ECO:0000256" key="7">
    <source>
        <dbReference type="ARBA" id="ARBA00022723"/>
    </source>
</evidence>
<feature type="binding site" description="covalent" evidence="16">
    <location>
        <position position="221"/>
    </location>
    <ligand>
        <name>heme c</name>
        <dbReference type="ChEBI" id="CHEBI:61717"/>
        <label>2</label>
    </ligand>
</feature>
<dbReference type="GO" id="GO:0019417">
    <property type="term" value="P:sulfur oxidation"/>
    <property type="evidence" value="ECO:0007669"/>
    <property type="project" value="InterPro"/>
</dbReference>
<feature type="signal peptide" evidence="18">
    <location>
        <begin position="1"/>
        <end position="21"/>
    </location>
</feature>
<organism evidence="20 23">
    <name type="scientific">Poseidonibacter ostreae</name>
    <dbReference type="NCBI Taxonomy" id="2654171"/>
    <lineage>
        <taxon>Bacteria</taxon>
        <taxon>Pseudomonadati</taxon>
        <taxon>Campylobacterota</taxon>
        <taxon>Epsilonproteobacteria</taxon>
        <taxon>Campylobacterales</taxon>
        <taxon>Arcobacteraceae</taxon>
        <taxon>Poseidonibacter</taxon>
    </lineage>
</organism>
<evidence type="ECO:0000256" key="14">
    <source>
        <dbReference type="ARBA" id="ARBA00048423"/>
    </source>
</evidence>
<keyword evidence="22" id="KW-1185">Reference proteome</keyword>
<evidence type="ECO:0000256" key="3">
    <source>
        <dbReference type="ARBA" id="ARBA00019364"/>
    </source>
</evidence>
<dbReference type="GO" id="GO:0042597">
    <property type="term" value="C:periplasmic space"/>
    <property type="evidence" value="ECO:0007669"/>
    <property type="project" value="UniProtKB-SubCell"/>
</dbReference>
<name>A0A6L4WSF1_9BACT</name>
<evidence type="ECO:0000256" key="4">
    <source>
        <dbReference type="ARBA" id="ARBA00022448"/>
    </source>
</evidence>
<comment type="cofactor">
    <cofactor evidence="16">
        <name>heme</name>
        <dbReference type="ChEBI" id="CHEBI:30413"/>
    </cofactor>
    <text evidence="16">Binds 2 heme groups per subunit.</text>
</comment>
<feature type="binding site" description="axial binding residue" evidence="17">
    <location>
        <position position="272"/>
    </location>
    <ligand>
        <name>heme c</name>
        <dbReference type="ChEBI" id="CHEBI:61717"/>
        <label>2</label>
    </ligand>
    <ligandPart>
        <name>Fe</name>
        <dbReference type="ChEBI" id="CHEBI:18248"/>
    </ligandPart>
</feature>
<dbReference type="Pfam" id="PF21342">
    <property type="entry name" value="SoxA-TsdA_cyt-c"/>
    <property type="match status" value="1"/>
</dbReference>
<feature type="active site" description="Cysteine persulfide intermediate" evidence="15">
    <location>
        <position position="272"/>
    </location>
</feature>
<proteinExistence type="inferred from homology"/>